<gene>
    <name evidence="1" type="ORF">BK816_03315</name>
</gene>
<accession>A0A1D9MJS3</accession>
<sequence length="208" mass="22530">MIDKAVDSASAVVYATPDLEDQVKSICPDALYLPNPVPPPLPPSKRMSVIPNRIFFNARWDASKGGLELVEAARALVRSGLEVVGIDWGTFASEAKAAGVNLLPLTNPGRFAQLMSSAEIIVGQFGLPALGVADLMALQTGRPLMRGYANTDAPMTATTLAELPIRILDDLRTGIDPSHSESGLTWVENHHGPKHCLEKWENLYRTIY</sequence>
<dbReference type="AlphaFoldDB" id="A0A1D9MJS3"/>
<evidence type="ECO:0000313" key="2">
    <source>
        <dbReference type="Proteomes" id="UP000176288"/>
    </source>
</evidence>
<keyword evidence="2" id="KW-1185">Reference proteome</keyword>
<organism evidence="1 2">
    <name type="scientific">Boudabousia tangfeifanii</name>
    <dbReference type="NCBI Taxonomy" id="1912795"/>
    <lineage>
        <taxon>Bacteria</taxon>
        <taxon>Bacillati</taxon>
        <taxon>Actinomycetota</taxon>
        <taxon>Actinomycetes</taxon>
        <taxon>Actinomycetales</taxon>
        <taxon>Actinomycetaceae</taxon>
        <taxon>Boudabousia</taxon>
    </lineage>
</organism>
<evidence type="ECO:0008006" key="3">
    <source>
        <dbReference type="Google" id="ProtNLM"/>
    </source>
</evidence>
<protein>
    <recommendedName>
        <fullName evidence="3">Glycosyl transferase family 1 domain-containing protein</fullName>
    </recommendedName>
</protein>
<dbReference type="KEGG" id="avu:BK816_03315"/>
<proteinExistence type="predicted"/>
<reference evidence="1 2" key="1">
    <citation type="submission" date="2016-10" db="EMBL/GenBank/DDBJ databases">
        <title>Actinomyces aegypiusis sp. nov., isolated from the Aegypius monachus in Qinghai Tibet Plateau China.</title>
        <authorList>
            <person name="Wang Y."/>
        </authorList>
    </citation>
    <scope>NUCLEOTIDE SEQUENCE [LARGE SCALE GENOMIC DNA]</scope>
    <source>
        <strain evidence="1 2">VUL4_3</strain>
    </source>
</reference>
<dbReference type="Proteomes" id="UP000176288">
    <property type="component" value="Chromosome"/>
</dbReference>
<name>A0A1D9MJS3_9ACTO</name>
<evidence type="ECO:0000313" key="1">
    <source>
        <dbReference type="EMBL" id="AOZ72439.1"/>
    </source>
</evidence>
<dbReference type="EMBL" id="CP017812">
    <property type="protein sequence ID" value="AOZ72439.1"/>
    <property type="molecule type" value="Genomic_DNA"/>
</dbReference>
<dbReference type="STRING" id="1912795.BK816_03315"/>